<protein>
    <submittedName>
        <fullName evidence="1">Uncharacterized protein</fullName>
    </submittedName>
</protein>
<sequence>MSKYIFYIYSDNFYVLIREKKNVFSADYNKDLFIYIYYKNIYIYYIKWIVQ</sequence>
<organism evidence="1">
    <name type="scientific">viral metagenome</name>
    <dbReference type="NCBI Taxonomy" id="1070528"/>
    <lineage>
        <taxon>unclassified sequences</taxon>
        <taxon>metagenomes</taxon>
        <taxon>organismal metagenomes</taxon>
    </lineage>
</organism>
<reference evidence="1" key="1">
    <citation type="journal article" date="2020" name="Nature">
        <title>Giant virus diversity and host interactions through global metagenomics.</title>
        <authorList>
            <person name="Schulz F."/>
            <person name="Roux S."/>
            <person name="Paez-Espino D."/>
            <person name="Jungbluth S."/>
            <person name="Walsh D.A."/>
            <person name="Denef V.J."/>
            <person name="McMahon K.D."/>
            <person name="Konstantinidis K.T."/>
            <person name="Eloe-Fadrosh E.A."/>
            <person name="Kyrpides N.C."/>
            <person name="Woyke T."/>
        </authorList>
    </citation>
    <scope>NUCLEOTIDE SEQUENCE</scope>
    <source>
        <strain evidence="1">GVMAG-S-1091796-13</strain>
    </source>
</reference>
<dbReference type="AlphaFoldDB" id="A0A6C0ALT2"/>
<evidence type="ECO:0000313" key="1">
    <source>
        <dbReference type="EMBL" id="QHS80777.1"/>
    </source>
</evidence>
<proteinExistence type="predicted"/>
<accession>A0A6C0ALT2</accession>
<name>A0A6C0ALT2_9ZZZZ</name>
<dbReference type="EMBL" id="MN740719">
    <property type="protein sequence ID" value="QHS80777.1"/>
    <property type="molecule type" value="Genomic_DNA"/>
</dbReference>